<gene>
    <name evidence="4" type="ORF">F957_03199</name>
</gene>
<feature type="domain" description="N-acetyltransferase" evidence="3">
    <location>
        <begin position="165"/>
        <end position="312"/>
    </location>
</feature>
<proteinExistence type="predicted"/>
<dbReference type="PANTHER" id="PTHR13947">
    <property type="entry name" value="GNAT FAMILY N-ACETYLTRANSFERASE"/>
    <property type="match status" value="1"/>
</dbReference>
<dbReference type="GO" id="GO:0008080">
    <property type="term" value="F:N-acetyltransferase activity"/>
    <property type="evidence" value="ECO:0007669"/>
    <property type="project" value="InterPro"/>
</dbReference>
<dbReference type="SUPFAM" id="SSF55729">
    <property type="entry name" value="Acyl-CoA N-acyltransferases (Nat)"/>
    <property type="match status" value="1"/>
</dbReference>
<dbReference type="AlphaFoldDB" id="A0A829HFU0"/>
<accession>A0A829HFU0</accession>
<keyword evidence="5" id="KW-1185">Reference proteome</keyword>
<evidence type="ECO:0000259" key="3">
    <source>
        <dbReference type="PROSITE" id="PS51186"/>
    </source>
</evidence>
<evidence type="ECO:0000259" key="2">
    <source>
        <dbReference type="PROSITE" id="PS50995"/>
    </source>
</evidence>
<protein>
    <recommendedName>
        <fullName evidence="6">N-acetyltransferase domain-containing protein</fullName>
    </recommendedName>
</protein>
<dbReference type="EMBL" id="ATGG01000027">
    <property type="protein sequence ID" value="EPF75003.1"/>
    <property type="molecule type" value="Genomic_DNA"/>
</dbReference>
<dbReference type="InterPro" id="IPR036390">
    <property type="entry name" value="WH_DNA-bd_sf"/>
</dbReference>
<dbReference type="SMART" id="SM00347">
    <property type="entry name" value="HTH_MARR"/>
    <property type="match status" value="1"/>
</dbReference>
<dbReference type="Pfam" id="PF01047">
    <property type="entry name" value="MarR"/>
    <property type="match status" value="1"/>
</dbReference>
<dbReference type="Pfam" id="PF00583">
    <property type="entry name" value="Acetyltransf_1"/>
    <property type="match status" value="1"/>
</dbReference>
<evidence type="ECO:0000313" key="5">
    <source>
        <dbReference type="Proteomes" id="UP000014523"/>
    </source>
</evidence>
<name>A0A829HFU0_9GAMM</name>
<dbReference type="InterPro" id="IPR000182">
    <property type="entry name" value="GNAT_dom"/>
</dbReference>
<reference evidence="4 5" key="1">
    <citation type="submission" date="2013-06" db="EMBL/GenBank/DDBJ databases">
        <title>The Genome Sequence of Acinetobacter gyllenbergii CIP 110306.</title>
        <authorList>
            <consortium name="The Broad Institute Genome Sequencing Platform"/>
            <consortium name="The Broad Institute Genome Sequencing Center for Infectious Disease"/>
            <person name="Cerqueira G."/>
            <person name="Feldgarden M."/>
            <person name="Courvalin P."/>
            <person name="Perichon B."/>
            <person name="Grillot-Courvalin C."/>
            <person name="Clermont D."/>
            <person name="Rocha E."/>
            <person name="Yoon E.-J."/>
            <person name="Nemec A."/>
            <person name="Young S.K."/>
            <person name="Zeng Q."/>
            <person name="Gargeya S."/>
            <person name="Fitzgerald M."/>
            <person name="Abouelleil A."/>
            <person name="Alvarado L."/>
            <person name="Berlin A.M."/>
            <person name="Chapman S.B."/>
            <person name="Dewar J."/>
            <person name="Goldberg J."/>
            <person name="Griggs A."/>
            <person name="Gujja S."/>
            <person name="Hansen M."/>
            <person name="Howarth C."/>
            <person name="Imamovic A."/>
            <person name="Larimer J."/>
            <person name="McCowan C."/>
            <person name="Murphy C."/>
            <person name="Pearson M."/>
            <person name="Priest M."/>
            <person name="Roberts A."/>
            <person name="Saif S."/>
            <person name="Shea T."/>
            <person name="Sykes S."/>
            <person name="Wortman J."/>
            <person name="Nusbaum C."/>
            <person name="Birren B."/>
        </authorList>
    </citation>
    <scope>NUCLEOTIDE SEQUENCE [LARGE SCALE GENOMIC DNA]</scope>
    <source>
        <strain evidence="4 5">CIP 110306</strain>
    </source>
</reference>
<dbReference type="InterPro" id="IPR000835">
    <property type="entry name" value="HTH_MarR-typ"/>
</dbReference>
<comment type="caution">
    <text evidence="4">The sequence shown here is derived from an EMBL/GenBank/DDBJ whole genome shotgun (WGS) entry which is preliminary data.</text>
</comment>
<keyword evidence="1" id="KW-0808">Transferase</keyword>
<dbReference type="SUPFAM" id="SSF46785">
    <property type="entry name" value="Winged helix' DNA-binding domain"/>
    <property type="match status" value="1"/>
</dbReference>
<dbReference type="InterPro" id="IPR036388">
    <property type="entry name" value="WH-like_DNA-bd_sf"/>
</dbReference>
<dbReference type="GO" id="GO:0003700">
    <property type="term" value="F:DNA-binding transcription factor activity"/>
    <property type="evidence" value="ECO:0007669"/>
    <property type="project" value="InterPro"/>
</dbReference>
<evidence type="ECO:0008006" key="6">
    <source>
        <dbReference type="Google" id="ProtNLM"/>
    </source>
</evidence>
<dbReference type="PROSITE" id="PS50995">
    <property type="entry name" value="HTH_MARR_2"/>
    <property type="match status" value="1"/>
</dbReference>
<dbReference type="Gene3D" id="1.10.10.10">
    <property type="entry name" value="Winged helix-like DNA-binding domain superfamily/Winged helix DNA-binding domain"/>
    <property type="match status" value="1"/>
</dbReference>
<dbReference type="CDD" id="cd04301">
    <property type="entry name" value="NAT_SF"/>
    <property type="match status" value="1"/>
</dbReference>
<sequence>MSVDALLIEKIRASSRTMVRELGFMQATLAATEYSPSAVHTLLELDVQGGATAGQLVHLLGLEKSSVSRMISKLIDAGEIREATREEDSRVKQLFLSAKGKQTVNKIHQYGQQQVQMAMEHLSTSQQQLVVQGLTTYAQALQICRKGQIEELNNSIEIASGYRSGVIGRITEMHASFYSKHSGFGQFFESQVAKGLAEFTSRLDKPCNQIWVALQNGKIVGSVAVDGEDLKNGEAHLRWFILDEAYRGSGIGRKLLEQAITFCDEQRFPAIQLWTFKGLDAARKLYESFAFTLKNEEEGTQWGSVVTEQQFTRFISN</sequence>
<feature type="domain" description="HTH marR-type" evidence="2">
    <location>
        <begin position="4"/>
        <end position="139"/>
    </location>
</feature>
<organism evidence="4 5">
    <name type="scientific">Acinetobacter gyllenbergii CIP 110306 = MTCC 11365</name>
    <dbReference type="NCBI Taxonomy" id="1217657"/>
    <lineage>
        <taxon>Bacteria</taxon>
        <taxon>Pseudomonadati</taxon>
        <taxon>Pseudomonadota</taxon>
        <taxon>Gammaproteobacteria</taxon>
        <taxon>Moraxellales</taxon>
        <taxon>Moraxellaceae</taxon>
        <taxon>Acinetobacter</taxon>
    </lineage>
</organism>
<evidence type="ECO:0000313" key="4">
    <source>
        <dbReference type="EMBL" id="EPF75003.1"/>
    </source>
</evidence>
<dbReference type="InterPro" id="IPR050769">
    <property type="entry name" value="NAT_camello-type"/>
</dbReference>
<dbReference type="InterPro" id="IPR016181">
    <property type="entry name" value="Acyl_CoA_acyltransferase"/>
</dbReference>
<dbReference type="PROSITE" id="PS51186">
    <property type="entry name" value="GNAT"/>
    <property type="match status" value="1"/>
</dbReference>
<dbReference type="PANTHER" id="PTHR13947:SF37">
    <property type="entry name" value="LD18367P"/>
    <property type="match status" value="1"/>
</dbReference>
<evidence type="ECO:0000256" key="1">
    <source>
        <dbReference type="ARBA" id="ARBA00022679"/>
    </source>
</evidence>
<dbReference type="Gene3D" id="3.40.630.30">
    <property type="match status" value="1"/>
</dbReference>
<dbReference type="Proteomes" id="UP000014523">
    <property type="component" value="Unassembled WGS sequence"/>
</dbReference>